<feature type="transmembrane region" description="Helical" evidence="1">
    <location>
        <begin position="21"/>
        <end position="42"/>
    </location>
</feature>
<evidence type="ECO:0000256" key="1">
    <source>
        <dbReference type="SAM" id="Phobius"/>
    </source>
</evidence>
<proteinExistence type="predicted"/>
<organism evidence="2">
    <name type="scientific">Faucicola osloensis</name>
    <name type="common">Moraxella osloensis</name>
    <dbReference type="NCBI Taxonomy" id="34062"/>
    <lineage>
        <taxon>Bacteria</taxon>
        <taxon>Pseudomonadati</taxon>
        <taxon>Pseudomonadota</taxon>
        <taxon>Gammaproteobacteria</taxon>
        <taxon>Moraxellales</taxon>
        <taxon>Moraxellaceae</taxon>
        <taxon>Faucicola</taxon>
    </lineage>
</organism>
<dbReference type="Gene3D" id="3.30.700.10">
    <property type="entry name" value="Glycoprotein, Type 4 Pilin"/>
    <property type="match status" value="1"/>
</dbReference>
<accession>A0A6P1KD25</accession>
<dbReference type="AlphaFoldDB" id="A0A6P1KD25"/>
<dbReference type="EMBL" id="CP047226">
    <property type="protein sequence ID" value="QHG09838.1"/>
    <property type="molecule type" value="Genomic_DNA"/>
</dbReference>
<dbReference type="NCBIfam" id="TIGR02532">
    <property type="entry name" value="IV_pilin_GFxxxE"/>
    <property type="match status" value="1"/>
</dbReference>
<reference evidence="2" key="1">
    <citation type="journal article" date="2020" name="Microbiol. Resour. Announc.">
        <title>Complete Genome Sequence of Moraxella osloensis Strain YV1, Isolated from an Australian Wastewater Treatment Plant.</title>
        <authorList>
            <person name="Batinovic S."/>
            <person name="Rice D.T.F."/>
            <person name="Seviour R.J."/>
            <person name="Petrovski S."/>
        </authorList>
    </citation>
    <scope>NUCLEOTIDE SEQUENCE</scope>
    <source>
        <strain evidence="2">YV1</strain>
    </source>
</reference>
<keyword evidence="1" id="KW-0472">Membrane</keyword>
<keyword evidence="1" id="KW-0812">Transmembrane</keyword>
<dbReference type="PROSITE" id="PS00409">
    <property type="entry name" value="PROKAR_NTER_METHYL"/>
    <property type="match status" value="1"/>
</dbReference>
<keyword evidence="1" id="KW-1133">Transmembrane helix</keyword>
<protein>
    <submittedName>
        <fullName evidence="2">Prepilin-type N-terminal cleavage/methylation domain-containing protein</fullName>
    </submittedName>
</protein>
<dbReference type="Pfam" id="PF07963">
    <property type="entry name" value="N_methyl"/>
    <property type="match status" value="1"/>
</dbReference>
<evidence type="ECO:0000313" key="2">
    <source>
        <dbReference type="EMBL" id="QHG09838.1"/>
    </source>
</evidence>
<dbReference type="InterPro" id="IPR012902">
    <property type="entry name" value="N_methyl_site"/>
</dbReference>
<sequence length="284" mass="31396">MGIVMKVLNRQYHRNQDRDQGFTLIELVITIAIIAIIAAMAAPSMQKQIQQAKTNDAANIIEAALKDAKSQALITQKNIKVVLTDTSTNKNLKLFYVGDDTTKTVPLATYTLDKNISIITDASNLTAVSFTPYKNAYPGDTGTRPDDTDTDSSTNFSVCYGAGSVDFLPLLKQGDSFYKTVKPDRKNVLTGIDISIMPCATRSTYPFSYSKRFSTFRTIGGDFTATRTSLGRVSLIHDFKTATCVLAFVGQLSFQFKPACIIYRFGEFAFFTIKLITLNITHHD</sequence>
<name>A0A6P1KD25_FAUOS</name>
<dbReference type="InterPro" id="IPR045584">
    <property type="entry name" value="Pilin-like"/>
</dbReference>
<gene>
    <name evidence="2" type="ORF">GSF12_08055</name>
</gene>
<dbReference type="SUPFAM" id="SSF54523">
    <property type="entry name" value="Pili subunits"/>
    <property type="match status" value="1"/>
</dbReference>